<evidence type="ECO:0000256" key="1">
    <source>
        <dbReference type="SAM" id="MobiDB-lite"/>
    </source>
</evidence>
<dbReference type="AlphaFoldDB" id="A0A834N884"/>
<reference evidence="2" key="1">
    <citation type="journal article" date="2020" name="G3 (Bethesda)">
        <title>High-Quality Assemblies for Three Invasive Social Wasps from the &lt;i&gt;Vespula&lt;/i&gt; Genus.</title>
        <authorList>
            <person name="Harrop T.W.R."/>
            <person name="Guhlin J."/>
            <person name="McLaughlin G.M."/>
            <person name="Permina E."/>
            <person name="Stockwell P."/>
            <person name="Gilligan J."/>
            <person name="Le Lec M.F."/>
            <person name="Gruber M.A.M."/>
            <person name="Quinn O."/>
            <person name="Lovegrove M."/>
            <person name="Duncan E.J."/>
            <person name="Remnant E.J."/>
            <person name="Van Eeckhoven J."/>
            <person name="Graham B."/>
            <person name="Knapp R.A."/>
            <person name="Langford K.W."/>
            <person name="Kronenberg Z."/>
            <person name="Press M.O."/>
            <person name="Eacker S.M."/>
            <person name="Wilson-Rankin E.E."/>
            <person name="Purcell J."/>
            <person name="Lester P.J."/>
            <person name="Dearden P.K."/>
        </authorList>
    </citation>
    <scope>NUCLEOTIDE SEQUENCE</scope>
    <source>
        <strain evidence="2">Linc-1</strain>
    </source>
</reference>
<dbReference type="EMBL" id="JACSDZ010000008">
    <property type="protein sequence ID" value="KAF7397968.1"/>
    <property type="molecule type" value="Genomic_DNA"/>
</dbReference>
<feature type="region of interest" description="Disordered" evidence="1">
    <location>
        <begin position="40"/>
        <end position="59"/>
    </location>
</feature>
<organism evidence="2 3">
    <name type="scientific">Vespula germanica</name>
    <name type="common">German yellow jacket</name>
    <name type="synonym">Paravespula germanica</name>
    <dbReference type="NCBI Taxonomy" id="30212"/>
    <lineage>
        <taxon>Eukaryota</taxon>
        <taxon>Metazoa</taxon>
        <taxon>Ecdysozoa</taxon>
        <taxon>Arthropoda</taxon>
        <taxon>Hexapoda</taxon>
        <taxon>Insecta</taxon>
        <taxon>Pterygota</taxon>
        <taxon>Neoptera</taxon>
        <taxon>Endopterygota</taxon>
        <taxon>Hymenoptera</taxon>
        <taxon>Apocrita</taxon>
        <taxon>Aculeata</taxon>
        <taxon>Vespoidea</taxon>
        <taxon>Vespidae</taxon>
        <taxon>Vespinae</taxon>
        <taxon>Vespula</taxon>
    </lineage>
</organism>
<evidence type="ECO:0000313" key="2">
    <source>
        <dbReference type="EMBL" id="KAF7397968.1"/>
    </source>
</evidence>
<proteinExistence type="predicted"/>
<protein>
    <submittedName>
        <fullName evidence="2">Uncharacterized protein</fullName>
    </submittedName>
</protein>
<comment type="caution">
    <text evidence="2">The sequence shown here is derived from an EMBL/GenBank/DDBJ whole genome shotgun (WGS) entry which is preliminary data.</text>
</comment>
<keyword evidence="3" id="KW-1185">Reference proteome</keyword>
<name>A0A834N884_VESGE</name>
<accession>A0A834N884</accession>
<evidence type="ECO:0000313" key="3">
    <source>
        <dbReference type="Proteomes" id="UP000617340"/>
    </source>
</evidence>
<sequence>MGNNYVQQKINHITSDIRMQVDLCETTEQTQKYSYYTERQTKDPRKGNTLQNVQPNSSKTNLSLNKELVRLSPPVFIQADIVYSLIEVLNKSVRDTYNLKTTNQEIKIQASVMNTYRQIIRTLKTRNANNYTFQLKEERRYKAKIKGLHYTTSTTQIKQELHLHGHTALYNICTDKNTLWRTIKNLKRANKHSLNLGYQYQLEIIPLNTTFKEVKDLISKLNPKKVSEVNLITGKLLQLPHKATWKCAKVILILKLGKPILANYKPICLFPTMSKILGK</sequence>
<feature type="compositionally biased region" description="Polar residues" evidence="1">
    <location>
        <begin position="48"/>
        <end position="59"/>
    </location>
</feature>
<dbReference type="Proteomes" id="UP000617340">
    <property type="component" value="Unassembled WGS sequence"/>
</dbReference>
<gene>
    <name evidence="2" type="ORF">HZH68_009190</name>
</gene>